<dbReference type="PATRIC" id="fig|101510.16.peg.5481"/>
<dbReference type="Gene3D" id="2.160.10.10">
    <property type="entry name" value="Hexapeptide repeat proteins"/>
    <property type="match status" value="1"/>
</dbReference>
<dbReference type="GO" id="GO:0005737">
    <property type="term" value="C:cytoplasm"/>
    <property type="evidence" value="ECO:0007669"/>
    <property type="project" value="InterPro"/>
</dbReference>
<evidence type="ECO:0000256" key="4">
    <source>
        <dbReference type="ARBA" id="ARBA00023315"/>
    </source>
</evidence>
<organism evidence="6 7">
    <name type="scientific">Rhodococcus jostii (strain RHA1)</name>
    <dbReference type="NCBI Taxonomy" id="101510"/>
    <lineage>
        <taxon>Bacteria</taxon>
        <taxon>Bacillati</taxon>
        <taxon>Actinomycetota</taxon>
        <taxon>Actinomycetes</taxon>
        <taxon>Mycobacteriales</taxon>
        <taxon>Nocardiaceae</taxon>
        <taxon>Rhodococcus</taxon>
    </lineage>
</organism>
<dbReference type="HOGENOM" id="CLU_051638_10_2_11"/>
<dbReference type="OrthoDB" id="9801456at2"/>
<dbReference type="InterPro" id="IPR001451">
    <property type="entry name" value="Hexapep"/>
</dbReference>
<dbReference type="EMBL" id="CP000431">
    <property type="protein sequence ID" value="ABG97220.1"/>
    <property type="molecule type" value="Genomic_DNA"/>
</dbReference>
<dbReference type="InterPro" id="IPR011004">
    <property type="entry name" value="Trimer_LpxA-like_sf"/>
</dbReference>
<dbReference type="PIRSF" id="PIRSF000441">
    <property type="entry name" value="CysE"/>
    <property type="match status" value="1"/>
</dbReference>
<keyword evidence="4 5" id="KW-0012">Acyltransferase</keyword>
<dbReference type="Pfam" id="PF00132">
    <property type="entry name" value="Hexapep"/>
    <property type="match status" value="1"/>
</dbReference>
<dbReference type="AlphaFoldDB" id="Q0S5G6"/>
<dbReference type="eggNOG" id="COG1045">
    <property type="taxonomic scope" value="Bacteria"/>
</dbReference>
<dbReference type="InterPro" id="IPR045304">
    <property type="entry name" value="LbH_SAT"/>
</dbReference>
<dbReference type="PANTHER" id="PTHR42811">
    <property type="entry name" value="SERINE ACETYLTRANSFERASE"/>
    <property type="match status" value="1"/>
</dbReference>
<dbReference type="InterPro" id="IPR005881">
    <property type="entry name" value="Ser_O-AcTrfase"/>
</dbReference>
<evidence type="ECO:0000256" key="1">
    <source>
        <dbReference type="ARBA" id="ARBA00007274"/>
    </source>
</evidence>
<evidence type="ECO:0000313" key="6">
    <source>
        <dbReference type="EMBL" id="ABG97220.1"/>
    </source>
</evidence>
<gene>
    <name evidence="6" type="ordered locus">RHA1_ro05440</name>
</gene>
<dbReference type="SUPFAM" id="SSF51161">
    <property type="entry name" value="Trimeric LpxA-like enzymes"/>
    <property type="match status" value="1"/>
</dbReference>
<dbReference type="Proteomes" id="UP000008710">
    <property type="component" value="Chromosome"/>
</dbReference>
<dbReference type="RefSeq" id="WP_011597630.1">
    <property type="nucleotide sequence ID" value="NC_008268.1"/>
</dbReference>
<dbReference type="EC" id="2.3.1.30" evidence="5"/>
<comment type="catalytic activity">
    <reaction evidence="5">
        <text>L-serine + acetyl-CoA = O-acetyl-L-serine + CoA</text>
        <dbReference type="Rhea" id="RHEA:24560"/>
        <dbReference type="ChEBI" id="CHEBI:33384"/>
        <dbReference type="ChEBI" id="CHEBI:57287"/>
        <dbReference type="ChEBI" id="CHEBI:57288"/>
        <dbReference type="ChEBI" id="CHEBI:58340"/>
        <dbReference type="EC" id="2.3.1.30"/>
    </reaction>
</comment>
<protein>
    <recommendedName>
        <fullName evidence="2 5">Serine acetyltransferase</fullName>
        <ecNumber evidence="5">2.3.1.30</ecNumber>
    </recommendedName>
</protein>
<reference evidence="7" key="1">
    <citation type="journal article" date="2006" name="Proc. Natl. Acad. Sci. U.S.A.">
        <title>The complete genome of Rhodococcus sp. RHA1 provides insights into a catabolic powerhouse.</title>
        <authorList>
            <person name="McLeod M.P."/>
            <person name="Warren R.L."/>
            <person name="Hsiao W.W.L."/>
            <person name="Araki N."/>
            <person name="Myhre M."/>
            <person name="Fernandes C."/>
            <person name="Miyazawa D."/>
            <person name="Wong W."/>
            <person name="Lillquist A.L."/>
            <person name="Wang D."/>
            <person name="Dosanjh M."/>
            <person name="Hara H."/>
            <person name="Petrescu A."/>
            <person name="Morin R.D."/>
            <person name="Yang G."/>
            <person name="Stott J.M."/>
            <person name="Schein J.E."/>
            <person name="Shin H."/>
            <person name="Smailus D."/>
            <person name="Siddiqui A.S."/>
            <person name="Marra M.A."/>
            <person name="Jones S.J.M."/>
            <person name="Holt R."/>
            <person name="Brinkman F.S.L."/>
            <person name="Miyauchi K."/>
            <person name="Fukuda M."/>
            <person name="Davies J.E."/>
            <person name="Mohn W.W."/>
            <person name="Eltis L.D."/>
        </authorList>
    </citation>
    <scope>NUCLEOTIDE SEQUENCE [LARGE SCALE GENOMIC DNA]</scope>
    <source>
        <strain evidence="7">RHA1</strain>
    </source>
</reference>
<keyword evidence="3 5" id="KW-0808">Transferase</keyword>
<evidence type="ECO:0000256" key="3">
    <source>
        <dbReference type="ARBA" id="ARBA00022679"/>
    </source>
</evidence>
<evidence type="ECO:0000256" key="2">
    <source>
        <dbReference type="ARBA" id="ARBA00018522"/>
    </source>
</evidence>
<dbReference type="GO" id="GO:0006535">
    <property type="term" value="P:cysteine biosynthetic process from serine"/>
    <property type="evidence" value="ECO:0007669"/>
    <property type="project" value="InterPro"/>
</dbReference>
<dbReference type="KEGG" id="rha:RHA1_ro05440"/>
<evidence type="ECO:0000313" key="7">
    <source>
        <dbReference type="Proteomes" id="UP000008710"/>
    </source>
</evidence>
<proteinExistence type="inferred from homology"/>
<comment type="similarity">
    <text evidence="1 5">Belongs to the transferase hexapeptide repeat family.</text>
</comment>
<dbReference type="GO" id="GO:0009001">
    <property type="term" value="F:serine O-acetyltransferase activity"/>
    <property type="evidence" value="ECO:0007669"/>
    <property type="project" value="UniProtKB-EC"/>
</dbReference>
<dbReference type="CDD" id="cd03354">
    <property type="entry name" value="LbH_SAT"/>
    <property type="match status" value="1"/>
</dbReference>
<evidence type="ECO:0000256" key="5">
    <source>
        <dbReference type="PIRNR" id="PIRNR000441"/>
    </source>
</evidence>
<name>Q0S5G6_RHOJR</name>
<accession>Q0S5G6</accession>
<sequence>MTRSRTSTVFQDWSANATNPKARIVLAAFRVAHLCRSTRNWRINPVVLAVGVLYRVLVEWILGIEIPWKTKIGPNFVVYHGIGIVINDATVIGSGVTLRHNVTIGSKTHDGPAPRIEDDVEVGAGAIILGDIVIRKGAVIGAGAVVSQDVPAGAVVVGNPARVVNATLDAVSVDAVADQ</sequence>